<dbReference type="RefSeq" id="XP_007767639.1">
    <property type="nucleotide sequence ID" value="XM_007769449.1"/>
</dbReference>
<reference evidence="3" key="1">
    <citation type="journal article" date="2012" name="Science">
        <title>The Paleozoic origin of enzymatic lignin decomposition reconstructed from 31 fungal genomes.</title>
        <authorList>
            <person name="Floudas D."/>
            <person name="Binder M."/>
            <person name="Riley R."/>
            <person name="Barry K."/>
            <person name="Blanchette R.A."/>
            <person name="Henrissat B."/>
            <person name="Martinez A.T."/>
            <person name="Otillar R."/>
            <person name="Spatafora J.W."/>
            <person name="Yadav J.S."/>
            <person name="Aerts A."/>
            <person name="Benoit I."/>
            <person name="Boyd A."/>
            <person name="Carlson A."/>
            <person name="Copeland A."/>
            <person name="Coutinho P.M."/>
            <person name="de Vries R.P."/>
            <person name="Ferreira P."/>
            <person name="Findley K."/>
            <person name="Foster B."/>
            <person name="Gaskell J."/>
            <person name="Glotzer D."/>
            <person name="Gorecki P."/>
            <person name="Heitman J."/>
            <person name="Hesse C."/>
            <person name="Hori C."/>
            <person name="Igarashi K."/>
            <person name="Jurgens J.A."/>
            <person name="Kallen N."/>
            <person name="Kersten P."/>
            <person name="Kohler A."/>
            <person name="Kuees U."/>
            <person name="Kumar T.K.A."/>
            <person name="Kuo A."/>
            <person name="LaButti K."/>
            <person name="Larrondo L.F."/>
            <person name="Lindquist E."/>
            <person name="Ling A."/>
            <person name="Lombard V."/>
            <person name="Lucas S."/>
            <person name="Lundell T."/>
            <person name="Martin R."/>
            <person name="McLaughlin D.J."/>
            <person name="Morgenstern I."/>
            <person name="Morin E."/>
            <person name="Murat C."/>
            <person name="Nagy L.G."/>
            <person name="Nolan M."/>
            <person name="Ohm R.A."/>
            <person name="Patyshakuliyeva A."/>
            <person name="Rokas A."/>
            <person name="Ruiz-Duenas F.J."/>
            <person name="Sabat G."/>
            <person name="Salamov A."/>
            <person name="Samejima M."/>
            <person name="Schmutz J."/>
            <person name="Slot J.C."/>
            <person name="St John F."/>
            <person name="Stenlid J."/>
            <person name="Sun H."/>
            <person name="Sun S."/>
            <person name="Syed K."/>
            <person name="Tsang A."/>
            <person name="Wiebenga A."/>
            <person name="Young D."/>
            <person name="Pisabarro A."/>
            <person name="Eastwood D.C."/>
            <person name="Martin F."/>
            <person name="Cullen D."/>
            <person name="Grigoriev I.V."/>
            <person name="Hibbett D.S."/>
        </authorList>
    </citation>
    <scope>NUCLEOTIDE SEQUENCE [LARGE SCALE GENOMIC DNA]</scope>
    <source>
        <strain evidence="3">RWD-64-598 SS2</strain>
    </source>
</reference>
<accession>A0A5M3MRH4</accession>
<gene>
    <name evidence="2" type="ORF">CONPUDRAFT_164535</name>
</gene>
<dbReference type="KEGG" id="cput:CONPUDRAFT_164535"/>
<evidence type="ECO:0000313" key="3">
    <source>
        <dbReference type="Proteomes" id="UP000053558"/>
    </source>
</evidence>
<evidence type="ECO:0008006" key="4">
    <source>
        <dbReference type="Google" id="ProtNLM"/>
    </source>
</evidence>
<dbReference type="AlphaFoldDB" id="A0A5M3MRH4"/>
<dbReference type="GeneID" id="19205155"/>
<keyword evidence="3" id="KW-1185">Reference proteome</keyword>
<dbReference type="OMA" id="HIWITRR"/>
<name>A0A5M3MRH4_CONPW</name>
<evidence type="ECO:0000313" key="2">
    <source>
        <dbReference type="EMBL" id="EIW81752.1"/>
    </source>
</evidence>
<proteinExistence type="predicted"/>
<evidence type="ECO:0000256" key="1">
    <source>
        <dbReference type="SAM" id="MobiDB-lite"/>
    </source>
</evidence>
<organism evidence="2 3">
    <name type="scientific">Coniophora puteana (strain RWD-64-598)</name>
    <name type="common">Brown rot fungus</name>
    <dbReference type="NCBI Taxonomy" id="741705"/>
    <lineage>
        <taxon>Eukaryota</taxon>
        <taxon>Fungi</taxon>
        <taxon>Dikarya</taxon>
        <taxon>Basidiomycota</taxon>
        <taxon>Agaricomycotina</taxon>
        <taxon>Agaricomycetes</taxon>
        <taxon>Agaricomycetidae</taxon>
        <taxon>Boletales</taxon>
        <taxon>Coniophorineae</taxon>
        <taxon>Coniophoraceae</taxon>
        <taxon>Coniophora</taxon>
    </lineage>
</organism>
<dbReference type="EMBL" id="JH711577">
    <property type="protein sequence ID" value="EIW81752.1"/>
    <property type="molecule type" value="Genomic_DNA"/>
</dbReference>
<dbReference type="OrthoDB" id="3001771at2759"/>
<comment type="caution">
    <text evidence="2">The sequence shown here is derived from an EMBL/GenBank/DDBJ whole genome shotgun (WGS) entry which is preliminary data.</text>
</comment>
<protein>
    <recommendedName>
        <fullName evidence="4">F-box domain-containing protein</fullName>
    </recommendedName>
</protein>
<feature type="region of interest" description="Disordered" evidence="1">
    <location>
        <begin position="525"/>
        <end position="548"/>
    </location>
</feature>
<sequence>MSSVETLLCPAMSTTSIVVRPQPVATTLVVARERDRDRHVVPLVLPSKTTIHSLPSEILLDIFERLFDDLRIKCCDCDITVNEDGSPPVCARTRDSKHWCWRACHVLDPTLFPYAPATACRRWRDILASIPAFWTRIVICVDSPGPALTLAKNCLQWSRDELVHIWITRRKKRLPSQNSVSHEKDKEKDKLSGNMVGECERERRAVEGIMRRLAPHLHRCRSIHLNLLYRSSIMAAARSLKGSAPFLQSLVLNSAVTDTEQTLHADGLRHLECPLLNLLVLDAKTLVDMGRSAPQWLAERQSRINVELTQYAPSHGGGLRMSDVIRSLHLISSIHRLRIRDVAFCDAAGDTLKQVTWPLHVRELHLEGLRGSAVSDFFAMADDHFLFTTITRCQLRGPWHYLLEGYELRFVGIDDTPGLVDALDAWEGRVLSFERCANLGKTVLHAMAQGRIEMVNLEILRIGDCPFSTEDLKRVVRQSWHTDPIRCLQVRSPGVPISTEDYSWFSSCLNAFDWSSAPMAPISPSEGSAACSGSGDAQHEEGVDPVDLYGDEHMLPAYAFE</sequence>
<dbReference type="Proteomes" id="UP000053558">
    <property type="component" value="Unassembled WGS sequence"/>
</dbReference>